<evidence type="ECO:0000256" key="4">
    <source>
        <dbReference type="ARBA" id="ARBA00024195"/>
    </source>
</evidence>
<dbReference type="Gene3D" id="2.40.10.10">
    <property type="entry name" value="Trypsin-like serine proteases"/>
    <property type="match status" value="1"/>
</dbReference>
<dbReference type="SUPFAM" id="SSF50494">
    <property type="entry name" value="Trypsin-like serine proteases"/>
    <property type="match status" value="1"/>
</dbReference>
<name>A0A8K0D953_IGNLU</name>
<evidence type="ECO:0000256" key="1">
    <source>
        <dbReference type="ARBA" id="ARBA00022729"/>
    </source>
</evidence>
<evidence type="ECO:0000259" key="6">
    <source>
        <dbReference type="PROSITE" id="PS50240"/>
    </source>
</evidence>
<keyword evidence="1" id="KW-0732">Signal</keyword>
<dbReference type="GO" id="GO:0004252">
    <property type="term" value="F:serine-type endopeptidase activity"/>
    <property type="evidence" value="ECO:0007669"/>
    <property type="project" value="InterPro"/>
</dbReference>
<dbReference type="SMART" id="SM00020">
    <property type="entry name" value="Tryp_SPc"/>
    <property type="match status" value="1"/>
</dbReference>
<dbReference type="SMART" id="SM00680">
    <property type="entry name" value="CLIP"/>
    <property type="match status" value="1"/>
</dbReference>
<dbReference type="FunFam" id="2.40.10.10:FF:000028">
    <property type="entry name" value="Serine protease easter"/>
    <property type="match status" value="1"/>
</dbReference>
<feature type="non-terminal residue" evidence="8">
    <location>
        <position position="1"/>
    </location>
</feature>
<evidence type="ECO:0000256" key="2">
    <source>
        <dbReference type="ARBA" id="ARBA00023157"/>
    </source>
</evidence>
<dbReference type="PROSITE" id="PS00134">
    <property type="entry name" value="TRYPSIN_HIS"/>
    <property type="match status" value="1"/>
</dbReference>
<comment type="caution">
    <text evidence="8">The sequence shown here is derived from an EMBL/GenBank/DDBJ whole genome shotgun (WGS) entry which is preliminary data.</text>
</comment>
<protein>
    <submittedName>
        <fullName evidence="8">Uncharacterized protein</fullName>
    </submittedName>
</protein>
<dbReference type="InterPro" id="IPR018114">
    <property type="entry name" value="TRYPSIN_HIS"/>
</dbReference>
<reference evidence="8" key="1">
    <citation type="submission" date="2019-08" db="EMBL/GenBank/DDBJ databases">
        <title>The genome of the North American firefly Photinus pyralis.</title>
        <authorList>
            <consortium name="Photinus pyralis genome working group"/>
            <person name="Fallon T.R."/>
            <person name="Sander Lower S.E."/>
            <person name="Weng J.-K."/>
        </authorList>
    </citation>
    <scope>NUCLEOTIDE SEQUENCE</scope>
    <source>
        <strain evidence="8">TRF0915ILg1</strain>
        <tissue evidence="8">Whole body</tissue>
    </source>
</reference>
<keyword evidence="2" id="KW-1015">Disulfide bond</keyword>
<feature type="region of interest" description="Disordered" evidence="5">
    <location>
        <begin position="60"/>
        <end position="96"/>
    </location>
</feature>
<keyword evidence="3" id="KW-0325">Glycoprotein</keyword>
<dbReference type="Pfam" id="PF00089">
    <property type="entry name" value="Trypsin"/>
    <property type="match status" value="1"/>
</dbReference>
<feature type="domain" description="Clip" evidence="7">
    <location>
        <begin position="6"/>
        <end position="50"/>
    </location>
</feature>
<gene>
    <name evidence="8" type="ORF">ILUMI_06862</name>
</gene>
<feature type="compositionally biased region" description="Pro residues" evidence="5">
    <location>
        <begin position="61"/>
        <end position="73"/>
    </location>
</feature>
<evidence type="ECO:0000259" key="7">
    <source>
        <dbReference type="PROSITE" id="PS51888"/>
    </source>
</evidence>
<sequence length="327" mass="35835">MFLGSYCTDNSQRAGVCQLISNCPSAIAALQNRVFPKTCGFQGTQRIVCCVGGGAGGVNPPIQPTPAPTPKPTLRPRAKPTRKPTPPQPTTLRVGDKSKAKCKEYAQHVNVYAALGSEGVADCVVEGVPSIIGGVPAQLKEFPHMALLGFEDEDDKISWKCGGSLISDQFILTAAHCLYLQRYGEVKHVRVGDLQIGSDKDGAQPQDFTIIEIYRHPSYRNSSHYNDIALLKLNRKAELNNFVRPACLETRPSVNFNYHPMASGWGKTKFLGDNNTTLLKVALEYFTHTECDKVYKSSLRDIRLRTGINDTSQVCAGSRNESKDTCQ</sequence>
<dbReference type="GO" id="GO:0006508">
    <property type="term" value="P:proteolysis"/>
    <property type="evidence" value="ECO:0007669"/>
    <property type="project" value="InterPro"/>
</dbReference>
<dbReference type="InterPro" id="IPR043504">
    <property type="entry name" value="Peptidase_S1_PA_chymotrypsin"/>
</dbReference>
<dbReference type="PROSITE" id="PS51888">
    <property type="entry name" value="CLIP"/>
    <property type="match status" value="1"/>
</dbReference>
<dbReference type="PANTHER" id="PTHR24258:SF136">
    <property type="entry name" value="GH06673P-RELATED"/>
    <property type="match status" value="1"/>
</dbReference>
<evidence type="ECO:0000256" key="5">
    <source>
        <dbReference type="SAM" id="MobiDB-lite"/>
    </source>
</evidence>
<dbReference type="CDD" id="cd00190">
    <property type="entry name" value="Tryp_SPc"/>
    <property type="match status" value="1"/>
</dbReference>
<dbReference type="AlphaFoldDB" id="A0A8K0D953"/>
<evidence type="ECO:0000313" key="9">
    <source>
        <dbReference type="Proteomes" id="UP000801492"/>
    </source>
</evidence>
<dbReference type="PROSITE" id="PS50240">
    <property type="entry name" value="TRYPSIN_DOM"/>
    <property type="match status" value="1"/>
</dbReference>
<feature type="domain" description="Peptidase S1" evidence="6">
    <location>
        <begin position="131"/>
        <end position="327"/>
    </location>
</feature>
<comment type="similarity">
    <text evidence="4">Belongs to the peptidase S1 family. CLIP subfamily.</text>
</comment>
<dbReference type="Proteomes" id="UP000801492">
    <property type="component" value="Unassembled WGS sequence"/>
</dbReference>
<organism evidence="8 9">
    <name type="scientific">Ignelater luminosus</name>
    <name type="common">Cucubano</name>
    <name type="synonym">Pyrophorus luminosus</name>
    <dbReference type="NCBI Taxonomy" id="2038154"/>
    <lineage>
        <taxon>Eukaryota</taxon>
        <taxon>Metazoa</taxon>
        <taxon>Ecdysozoa</taxon>
        <taxon>Arthropoda</taxon>
        <taxon>Hexapoda</taxon>
        <taxon>Insecta</taxon>
        <taxon>Pterygota</taxon>
        <taxon>Neoptera</taxon>
        <taxon>Endopterygota</taxon>
        <taxon>Coleoptera</taxon>
        <taxon>Polyphaga</taxon>
        <taxon>Elateriformia</taxon>
        <taxon>Elateroidea</taxon>
        <taxon>Elateridae</taxon>
        <taxon>Agrypninae</taxon>
        <taxon>Pyrophorini</taxon>
        <taxon>Ignelater</taxon>
    </lineage>
</organism>
<dbReference type="PRINTS" id="PR00722">
    <property type="entry name" value="CHYMOTRYPSIN"/>
</dbReference>
<keyword evidence="9" id="KW-1185">Reference proteome</keyword>
<evidence type="ECO:0000256" key="3">
    <source>
        <dbReference type="ARBA" id="ARBA00023180"/>
    </source>
</evidence>
<dbReference type="EMBL" id="VTPC01002892">
    <property type="protein sequence ID" value="KAF2899312.1"/>
    <property type="molecule type" value="Genomic_DNA"/>
</dbReference>
<dbReference type="InterPro" id="IPR001254">
    <property type="entry name" value="Trypsin_dom"/>
</dbReference>
<accession>A0A8K0D953</accession>
<proteinExistence type="inferred from homology"/>
<dbReference type="PANTHER" id="PTHR24258">
    <property type="entry name" value="SERINE PROTEASE-RELATED"/>
    <property type="match status" value="1"/>
</dbReference>
<dbReference type="InterPro" id="IPR009003">
    <property type="entry name" value="Peptidase_S1_PA"/>
</dbReference>
<dbReference type="InterPro" id="IPR022700">
    <property type="entry name" value="CLIP"/>
</dbReference>
<evidence type="ECO:0000313" key="8">
    <source>
        <dbReference type="EMBL" id="KAF2899312.1"/>
    </source>
</evidence>
<dbReference type="OrthoDB" id="6339452at2759"/>
<dbReference type="InterPro" id="IPR001314">
    <property type="entry name" value="Peptidase_S1A"/>
</dbReference>